<name>A0A1Y1ZER5_9FUNG</name>
<evidence type="ECO:0000256" key="1">
    <source>
        <dbReference type="SAM" id="MobiDB-lite"/>
    </source>
</evidence>
<dbReference type="InterPro" id="IPR003096">
    <property type="entry name" value="SM22_calponin"/>
</dbReference>
<dbReference type="PRINTS" id="PR00888">
    <property type="entry name" value="SM22CALPONIN"/>
</dbReference>
<dbReference type="Gene3D" id="1.10.418.10">
    <property type="entry name" value="Calponin-like domain"/>
    <property type="match status" value="1"/>
</dbReference>
<dbReference type="InterPro" id="IPR001715">
    <property type="entry name" value="CH_dom"/>
</dbReference>
<feature type="compositionally biased region" description="Low complexity" evidence="1">
    <location>
        <begin position="169"/>
        <end position="179"/>
    </location>
</feature>
<dbReference type="GO" id="GO:0007015">
    <property type="term" value="P:actin filament organization"/>
    <property type="evidence" value="ECO:0007669"/>
    <property type="project" value="TreeGrafter"/>
</dbReference>
<dbReference type="GO" id="GO:0015629">
    <property type="term" value="C:actin cytoskeleton"/>
    <property type="evidence" value="ECO:0007669"/>
    <property type="project" value="TreeGrafter"/>
</dbReference>
<dbReference type="STRING" id="1754190.A0A1Y1ZER5"/>
<dbReference type="GO" id="GO:0051015">
    <property type="term" value="F:actin filament binding"/>
    <property type="evidence" value="ECO:0007669"/>
    <property type="project" value="TreeGrafter"/>
</dbReference>
<dbReference type="Pfam" id="PF00307">
    <property type="entry name" value="CH"/>
    <property type="match status" value="1"/>
</dbReference>
<dbReference type="PANTHER" id="PTHR47385:SF14">
    <property type="entry name" value="TRANSGELIN"/>
    <property type="match status" value="1"/>
</dbReference>
<dbReference type="EMBL" id="MCOG01000417">
    <property type="protein sequence ID" value="ORY08760.1"/>
    <property type="molecule type" value="Genomic_DNA"/>
</dbReference>
<dbReference type="Proteomes" id="UP000193920">
    <property type="component" value="Unassembled WGS sequence"/>
</dbReference>
<dbReference type="InterPro" id="IPR050606">
    <property type="entry name" value="Calponin-like"/>
</dbReference>
<feature type="domain" description="Calponin-homology (CH)" evidence="2">
    <location>
        <begin position="21"/>
        <end position="127"/>
    </location>
</feature>
<evidence type="ECO:0000313" key="3">
    <source>
        <dbReference type="EMBL" id="ORY08760.1"/>
    </source>
</evidence>
<feature type="region of interest" description="Disordered" evidence="1">
    <location>
        <begin position="169"/>
        <end position="199"/>
    </location>
</feature>
<dbReference type="PROSITE" id="PS50021">
    <property type="entry name" value="CH"/>
    <property type="match status" value="1"/>
</dbReference>
<reference evidence="3 4" key="1">
    <citation type="submission" date="2016-08" db="EMBL/GenBank/DDBJ databases">
        <title>A Parts List for Fungal Cellulosomes Revealed by Comparative Genomics.</title>
        <authorList>
            <consortium name="DOE Joint Genome Institute"/>
            <person name="Haitjema C.H."/>
            <person name="Gilmore S.P."/>
            <person name="Henske J.K."/>
            <person name="Solomon K.V."/>
            <person name="De Groot R."/>
            <person name="Kuo A."/>
            <person name="Mondo S.J."/>
            <person name="Salamov A.A."/>
            <person name="Labutti K."/>
            <person name="Zhao Z."/>
            <person name="Chiniquy J."/>
            <person name="Barry K."/>
            <person name="Brewer H.M."/>
            <person name="Purvine S.O."/>
            <person name="Wright A.T."/>
            <person name="Boxma B."/>
            <person name="Van Alen T."/>
            <person name="Hackstein J.H."/>
            <person name="Baker S.E."/>
            <person name="Grigoriev I.V."/>
            <person name="O'Malley M.A."/>
        </authorList>
    </citation>
    <scope>NUCLEOTIDE SEQUENCE [LARGE SCALE GENOMIC DNA]</scope>
    <source>
        <strain evidence="3 4">G1</strain>
    </source>
</reference>
<gene>
    <name evidence="3" type="ORF">LY90DRAFT_709056</name>
</gene>
<dbReference type="OrthoDB" id="21595at2759"/>
<sequence length="199" mass="22477">MSQVTSLDEDLAKKRAEKYDDDNEKEVRGWISTILGEELPANQSFYEILKSGVILCKLANKIEPGIIKKINNSKMPFMQMENISAYLNALNKFGVPAHETFQTIDLYENKNMLQVMNSFFALSRTLNDKGGYDNIPLIGPKLAKSRECSFTEEQLREGLFIAGKYSQGYTGGSSQSGMSFGNRREITYNNPFDKDKGKK</sequence>
<accession>A0A1Y1ZER5</accession>
<evidence type="ECO:0000313" key="4">
    <source>
        <dbReference type="Proteomes" id="UP000193920"/>
    </source>
</evidence>
<dbReference type="SMART" id="SM00033">
    <property type="entry name" value="CH"/>
    <property type="match status" value="1"/>
</dbReference>
<keyword evidence="4" id="KW-1185">Reference proteome</keyword>
<organism evidence="3 4">
    <name type="scientific">Neocallimastix californiae</name>
    <dbReference type="NCBI Taxonomy" id="1754190"/>
    <lineage>
        <taxon>Eukaryota</taxon>
        <taxon>Fungi</taxon>
        <taxon>Fungi incertae sedis</taxon>
        <taxon>Chytridiomycota</taxon>
        <taxon>Chytridiomycota incertae sedis</taxon>
        <taxon>Neocallimastigomycetes</taxon>
        <taxon>Neocallimastigales</taxon>
        <taxon>Neocallimastigaceae</taxon>
        <taxon>Neocallimastix</taxon>
    </lineage>
</organism>
<dbReference type="SUPFAM" id="SSF47576">
    <property type="entry name" value="Calponin-homology domain, CH-domain"/>
    <property type="match status" value="1"/>
</dbReference>
<dbReference type="AlphaFoldDB" id="A0A1Y1ZER5"/>
<dbReference type="PANTHER" id="PTHR47385">
    <property type="entry name" value="CALPONIN"/>
    <property type="match status" value="1"/>
</dbReference>
<dbReference type="InterPro" id="IPR036872">
    <property type="entry name" value="CH_dom_sf"/>
</dbReference>
<protein>
    <recommendedName>
        <fullName evidence="2">Calponin-homology (CH) domain-containing protein</fullName>
    </recommendedName>
</protein>
<evidence type="ECO:0000259" key="2">
    <source>
        <dbReference type="PROSITE" id="PS50021"/>
    </source>
</evidence>
<comment type="caution">
    <text evidence="3">The sequence shown here is derived from an EMBL/GenBank/DDBJ whole genome shotgun (WGS) entry which is preliminary data.</text>
</comment>
<feature type="compositionally biased region" description="Basic and acidic residues" evidence="1">
    <location>
        <begin position="182"/>
        <end position="199"/>
    </location>
</feature>
<proteinExistence type="predicted"/>